<reference evidence="14" key="4">
    <citation type="submission" date="2025-08" db="UniProtKB">
        <authorList>
            <consortium name="RefSeq"/>
        </authorList>
    </citation>
    <scope>IDENTIFICATION</scope>
    <source>
        <strain evidence="14">CBS432</strain>
    </source>
</reference>
<dbReference type="Pfam" id="PF10433">
    <property type="entry name" value="Beta-prop_RSE1_1st"/>
    <property type="match status" value="1"/>
</dbReference>
<proteinExistence type="inferred from homology"/>
<evidence type="ECO:0000256" key="1">
    <source>
        <dbReference type="ARBA" id="ARBA00004123"/>
    </source>
</evidence>
<dbReference type="PANTHER" id="PTHR10644">
    <property type="entry name" value="DNA REPAIR/RNA PROCESSING CPSF FAMILY"/>
    <property type="match status" value="1"/>
</dbReference>
<dbReference type="OrthoDB" id="6109at2759"/>
<dbReference type="InterPro" id="IPR058543">
    <property type="entry name" value="Beta-prop_RSE1/DDB1/CPSF1_2nd"/>
</dbReference>
<evidence type="ECO:0000259" key="12">
    <source>
        <dbReference type="Pfam" id="PF10433"/>
    </source>
</evidence>
<dbReference type="GeneID" id="54629739"/>
<dbReference type="GO" id="GO:0003723">
    <property type="term" value="F:RNA binding"/>
    <property type="evidence" value="ECO:0007669"/>
    <property type="project" value="UniProtKB-KW"/>
</dbReference>
<evidence type="ECO:0000256" key="8">
    <source>
        <dbReference type="ARBA" id="ARBA00039443"/>
    </source>
</evidence>
<reference evidence="14" key="2">
    <citation type="submission" date="2020-01" db="EMBL/GenBank/DDBJ databases">
        <title>Population-level Yeast Reference Genomes.</title>
        <authorList>
            <person name="Yue J.-X."/>
        </authorList>
    </citation>
    <scope>NUCLEOTIDE SEQUENCE</scope>
    <source>
        <strain evidence="14">CBS432</strain>
    </source>
</reference>
<dbReference type="InterPro" id="IPR018846">
    <property type="entry name" value="Beta-prop_RSE1/DDB1/CPSF1_1st"/>
</dbReference>
<dbReference type="GO" id="GO:0005634">
    <property type="term" value="C:nucleus"/>
    <property type="evidence" value="ECO:0007669"/>
    <property type="project" value="UniProtKB-SubCell"/>
</dbReference>
<comment type="similarity">
    <text evidence="6">Belongs to the CFT1 family.</text>
</comment>
<evidence type="ECO:0000259" key="13">
    <source>
        <dbReference type="Pfam" id="PF23726"/>
    </source>
</evidence>
<name>A0A8B8UP15_SACPA</name>
<reference evidence="14" key="3">
    <citation type="submission" date="2025-07" db="EMBL/GenBank/DDBJ databases">
        <authorList>
            <consortium name="NCBI Genome Project"/>
        </authorList>
    </citation>
    <scope>NUCLEOTIDE SEQUENCE</scope>
    <source>
        <strain evidence="14">CBS432</strain>
    </source>
</reference>
<evidence type="ECO:0000259" key="11">
    <source>
        <dbReference type="Pfam" id="PF03178"/>
    </source>
</evidence>
<dbReference type="InterPro" id="IPR004871">
    <property type="entry name" value="RSE1/DDB1/CPSF1_C"/>
</dbReference>
<evidence type="ECO:0000313" key="14">
    <source>
        <dbReference type="RefSeq" id="XP_033765525.1"/>
    </source>
</evidence>
<dbReference type="KEGG" id="spao:SPAR_D04920"/>
<sequence>MNVYDDVLDATVVSHSLTTHFTTSDYEELLVVRTNILSVYRPTRDGKLYLTDEFKFHGLITDIGLIPQKDSPLSCLLLCTGVAKTSILKFNTLTNSIDTLSLHYYEGKFKDKSLVELAKTSTLRMDPGSSCALLFNNDIIAFLPFHVNKNDDEEEEEEGEEEEEEDIDDEELIHSIDQKSQGTNAFNKRKRTKLCDEFTASSVVLVANELYEGAKNIIDIQFLKNFTKPTIAILYQPKLVWAGNTTISKLPTQYIILTLNIQAAENATKIESTTIAFVKELPWDLHTVVPVSNGAIIVGTNELAFLDNTGVLQSTILLNSFADKELQKTKIINNSSLEVMFREKDTTSIWMPSSKSKNGASNNDETLLLMDLKSNIYYIQMEAEGRLLIKFDIFKLPIVNDLLKENSNPKCITRLNATNSNKNMDLFIGFGSGNALVLRLNNLKSTIETREEHKAPSSSTNSLMDINDEDDEEMEDLYADEAPENGLTTNDSKGTVETVQPFDIELLSSLRNVGPITSLTIGKVSSIDDVVKGLPNPNKNEYSLVATSGNGSGSHLTVIQTSVQPEIELALKFISITQIWNLKMKGRDRYLITTDSTKSRSDIYESDNNFKLHKGGRLRRDATTVYISMFGEEKRIIQVTTNHLYLYDTHFRRLTTIKFDYEVIHVSVMDPYILITVSRGDIKIFELEEKNKRKLLKVDLPEILNEMVITSGLILKSNMCNEFLIGLGKSQEEQLLFTFVTADNQIIFFTKDHNDRIFQLNGVDQLNESLYISTYRLGDEIVPDPSIKQVMINKLGHDNKEEYLTILTFGGEIYQYRKLPQRRSRFYRNVTRNDLAITGAPDNAYAKGVSSIERIMHYFPDYNGYSVIFVTGSVPYILIKEDDSTPKIFKFGNIPLVSVTPWSERSVMCVDDIKNARVYTLTTENMYYGNKLPLKQIKISNVLDDYKTLQKLVYHERAQLFLVSYCKRVPYEALGEDGEKVIGYDENVPHAEGFQSGILLINPKSWKVIDKIDFPKNSVVNEMRSSMIQINSKTKRRREYIIAGVANATTEDTPPTGAFHIYDVIEVVPEPGKPDTNYKLKEIFQEEVSGTVSTVCEISGRFMISQSQKVLVRDIQEDNSVIPVAFLDIPVFVTDSKSFGNLLIIGDAMQGFQFIGFDAEPYRMISLGRSISKFQTMSLEFLVNGGDMYFAATDADRNVHVLKYAPDEPNSLSGQRLVHCSSFTLHSTNSCMMLLPKNEEFGFPQIPSFQNVGGQVDGSLFKIVPLSEETYRRLYVVQQQIIDRELQLGGLNPRMERLANDFYQMGHSMRPMLDFNVIRRFSGLAIDRRKSIAQKAGRHAHFEAWRDIINIEFSMRSLCRDK</sequence>
<gene>
    <name evidence="14" type="primary">CFT1</name>
    <name evidence="14" type="ORF">SPAR_D04920</name>
</gene>
<keyword evidence="3" id="KW-0694">RNA-binding</keyword>
<evidence type="ECO:0000256" key="7">
    <source>
        <dbReference type="ARBA" id="ARBA00039187"/>
    </source>
</evidence>
<comment type="subcellular location">
    <subcellularLocation>
        <location evidence="1">Nucleus</location>
    </subcellularLocation>
</comment>
<dbReference type="Gene3D" id="2.130.10.10">
    <property type="entry name" value="YVTN repeat-like/Quinoprotein amine dehydrogenase"/>
    <property type="match status" value="3"/>
</dbReference>
<keyword evidence="2" id="KW-0507">mRNA processing</keyword>
<dbReference type="VEuPathDB" id="FungiDB:SPAR_D04920"/>
<dbReference type="FunFam" id="2.130.10.10:FF:000876">
    <property type="entry name" value="Cft1p"/>
    <property type="match status" value="1"/>
</dbReference>
<dbReference type="RefSeq" id="XP_033765525.1">
    <property type="nucleotide sequence ID" value="XM_033909634.1"/>
</dbReference>
<evidence type="ECO:0000256" key="5">
    <source>
        <dbReference type="ARBA" id="ARBA00037232"/>
    </source>
</evidence>
<organism evidence="14">
    <name type="scientific">Saccharomyces paradoxus</name>
    <name type="common">Yeast</name>
    <name type="synonym">Saccharomyces douglasii</name>
    <dbReference type="NCBI Taxonomy" id="27291"/>
    <lineage>
        <taxon>Eukaryota</taxon>
        <taxon>Fungi</taxon>
        <taxon>Dikarya</taxon>
        <taxon>Ascomycota</taxon>
        <taxon>Saccharomycotina</taxon>
        <taxon>Saccharomycetes</taxon>
        <taxon>Saccharomycetales</taxon>
        <taxon>Saccharomycetaceae</taxon>
        <taxon>Saccharomyces</taxon>
    </lineage>
</organism>
<evidence type="ECO:0000256" key="2">
    <source>
        <dbReference type="ARBA" id="ARBA00022664"/>
    </source>
</evidence>
<protein>
    <recommendedName>
        <fullName evidence="8">Protein CFT1</fullName>
    </recommendedName>
    <alternativeName>
        <fullName evidence="9">Cleavage factor two protein 1</fullName>
    </alternativeName>
    <alternativeName>
        <fullName evidence="7">Protein cft1</fullName>
    </alternativeName>
</protein>
<feature type="region of interest" description="Disordered" evidence="10">
    <location>
        <begin position="150"/>
        <end position="169"/>
    </location>
</feature>
<evidence type="ECO:0000256" key="4">
    <source>
        <dbReference type="ARBA" id="ARBA00023242"/>
    </source>
</evidence>
<evidence type="ECO:0000256" key="3">
    <source>
        <dbReference type="ARBA" id="ARBA00022884"/>
    </source>
</evidence>
<feature type="domain" description="RSE1/DDB1/CPSF1 first beta-propeller" evidence="12">
    <location>
        <begin position="12"/>
        <end position="392"/>
    </location>
</feature>
<evidence type="ECO:0000256" key="6">
    <source>
        <dbReference type="ARBA" id="ARBA00038304"/>
    </source>
</evidence>
<dbReference type="Pfam" id="PF23726">
    <property type="entry name" value="Beta-prop_RSE1_2nd"/>
    <property type="match status" value="1"/>
</dbReference>
<feature type="compositionally biased region" description="Acidic residues" evidence="10">
    <location>
        <begin position="151"/>
        <end position="169"/>
    </location>
</feature>
<keyword evidence="4" id="KW-0539">Nucleus</keyword>
<reference evidence="14" key="1">
    <citation type="journal article" date="2017" name="Nat. Genet.">
        <title>Contrasting evolutionary genome dynamics between domesticated and wild yeasts.</title>
        <authorList>
            <person name="Yue J.X."/>
            <person name="Li J."/>
            <person name="Aigrain L."/>
            <person name="Hallin J."/>
            <person name="Persson K."/>
            <person name="Oliver K."/>
            <person name="Bergstrom A."/>
            <person name="Coupland P."/>
            <person name="Warringer J."/>
            <person name="Lagomarsino M.C."/>
            <person name="Fischer G."/>
            <person name="Durbin R."/>
            <person name="Liti G."/>
        </authorList>
    </citation>
    <scope>NUCLEOTIDE SEQUENCE</scope>
    <source>
        <strain evidence="14">CBS432</strain>
    </source>
</reference>
<feature type="domain" description="RSE1/DDB1/CPSF1 second beta-propeller" evidence="13">
    <location>
        <begin position="565"/>
        <end position="921"/>
    </location>
</feature>
<accession>A0A8B8UP15</accession>
<feature type="domain" description="RSE1/DDB1/CPSF1 C-terminal" evidence="11">
    <location>
        <begin position="995"/>
        <end position="1322"/>
    </location>
</feature>
<dbReference type="Pfam" id="PF03178">
    <property type="entry name" value="CPSF_A"/>
    <property type="match status" value="1"/>
</dbReference>
<evidence type="ECO:0000256" key="9">
    <source>
        <dbReference type="ARBA" id="ARBA00041264"/>
    </source>
</evidence>
<evidence type="ECO:0000256" key="10">
    <source>
        <dbReference type="SAM" id="MobiDB-lite"/>
    </source>
</evidence>
<dbReference type="InterPro" id="IPR050358">
    <property type="entry name" value="RSE1/DDB1/CFT1"/>
</dbReference>
<comment type="function">
    <text evidence="5">RNA-binding component of the cleavage and polyadenylation factor (CPF) complex, which plays a key role in polyadenylation-dependent pre-mRNA 3'-end formation and cooperates with cleavage factors including the CFIA complex and NAB4/CFIB. Involved in poly(A) site recognition. May be involved in coupling transcription termination and mRNA 3'-end formation.</text>
</comment>
<dbReference type="FunFam" id="2.130.10.10:FF:000937">
    <property type="entry name" value="Cft1p"/>
    <property type="match status" value="1"/>
</dbReference>
<dbReference type="GO" id="GO:0006397">
    <property type="term" value="P:mRNA processing"/>
    <property type="evidence" value="ECO:0007669"/>
    <property type="project" value="UniProtKB-KW"/>
</dbReference>
<dbReference type="InterPro" id="IPR015943">
    <property type="entry name" value="WD40/YVTN_repeat-like_dom_sf"/>
</dbReference>